<keyword evidence="3" id="KW-1185">Reference proteome</keyword>
<dbReference type="Proteomes" id="UP000310200">
    <property type="component" value="Unassembled WGS sequence"/>
</dbReference>
<comment type="caution">
    <text evidence="2">The sequence shown here is derived from an EMBL/GenBank/DDBJ whole genome shotgun (WGS) entry which is preliminary data.</text>
</comment>
<reference evidence="2 3" key="1">
    <citation type="journal article" date="2019" name="Philos. Trans. R. Soc. Lond., B, Biol. Sci.">
        <title>Ant behaviour and brain gene expression of defending hosts depend on the ecological success of the intruding social parasite.</title>
        <authorList>
            <person name="Kaur R."/>
            <person name="Stoldt M."/>
            <person name="Jongepier E."/>
            <person name="Feldmeyer B."/>
            <person name="Menzel F."/>
            <person name="Bornberg-Bauer E."/>
            <person name="Foitzik S."/>
        </authorList>
    </citation>
    <scope>NUCLEOTIDE SEQUENCE [LARGE SCALE GENOMIC DNA]</scope>
    <source>
        <tissue evidence="2">Whole body</tissue>
    </source>
</reference>
<sequence>MKLADSLAVKVVIRKAKEVPDPIPGPVTLLGIKLSLPKYKRPTENVHQMIDLHSRDGIIRYPMLRSARRGSLDPARAHRPNRPNSAGTCDPAGSSEHAHCATHARHTLPAAPLWGTWPVFRPPAIVQCSVSFVRPISDSSDSLTRASVDRDETRRRPEGLKD</sequence>
<feature type="region of interest" description="Disordered" evidence="1">
    <location>
        <begin position="137"/>
        <end position="162"/>
    </location>
</feature>
<feature type="region of interest" description="Disordered" evidence="1">
    <location>
        <begin position="69"/>
        <end position="96"/>
    </location>
</feature>
<proteinExistence type="predicted"/>
<feature type="compositionally biased region" description="Basic and acidic residues" evidence="1">
    <location>
        <begin position="147"/>
        <end position="162"/>
    </location>
</feature>
<dbReference type="AlphaFoldDB" id="A0A4S2JQK8"/>
<dbReference type="EMBL" id="QBLH01003453">
    <property type="protein sequence ID" value="TGZ38180.1"/>
    <property type="molecule type" value="Genomic_DNA"/>
</dbReference>
<organism evidence="2 3">
    <name type="scientific">Temnothorax longispinosus</name>
    <dbReference type="NCBI Taxonomy" id="300112"/>
    <lineage>
        <taxon>Eukaryota</taxon>
        <taxon>Metazoa</taxon>
        <taxon>Ecdysozoa</taxon>
        <taxon>Arthropoda</taxon>
        <taxon>Hexapoda</taxon>
        <taxon>Insecta</taxon>
        <taxon>Pterygota</taxon>
        <taxon>Neoptera</taxon>
        <taxon>Endopterygota</taxon>
        <taxon>Hymenoptera</taxon>
        <taxon>Apocrita</taxon>
        <taxon>Aculeata</taxon>
        <taxon>Formicoidea</taxon>
        <taxon>Formicidae</taxon>
        <taxon>Myrmicinae</taxon>
        <taxon>Temnothorax</taxon>
    </lineage>
</organism>
<evidence type="ECO:0000256" key="1">
    <source>
        <dbReference type="SAM" id="MobiDB-lite"/>
    </source>
</evidence>
<accession>A0A4S2JQK8</accession>
<name>A0A4S2JQK8_9HYME</name>
<evidence type="ECO:0000313" key="2">
    <source>
        <dbReference type="EMBL" id="TGZ38180.1"/>
    </source>
</evidence>
<evidence type="ECO:0000313" key="3">
    <source>
        <dbReference type="Proteomes" id="UP000310200"/>
    </source>
</evidence>
<protein>
    <submittedName>
        <fullName evidence="2">Uncharacterized protein</fullName>
    </submittedName>
</protein>
<gene>
    <name evidence="2" type="ORF">DBV15_07192</name>
</gene>